<reference evidence="3 5" key="1">
    <citation type="journal article" date="2014" name="Curr. Biol.">
        <title>The genome of the clonal raider ant Cerapachys biroi.</title>
        <authorList>
            <person name="Oxley P.R."/>
            <person name="Ji L."/>
            <person name="Fetter-Pruneda I."/>
            <person name="McKenzie S.K."/>
            <person name="Li C."/>
            <person name="Hu H."/>
            <person name="Zhang G."/>
            <person name="Kronauer D.J."/>
        </authorList>
    </citation>
    <scope>NUCLEOTIDE SEQUENCE [LARGE SCALE GENOMIC DNA]</scope>
</reference>
<feature type="compositionally biased region" description="Basic and acidic residues" evidence="2">
    <location>
        <begin position="1"/>
        <end position="15"/>
    </location>
</feature>
<proteinExistence type="predicted"/>
<feature type="compositionally biased region" description="Polar residues" evidence="2">
    <location>
        <begin position="750"/>
        <end position="770"/>
    </location>
</feature>
<dbReference type="OrthoDB" id="6621649at2759"/>
<dbReference type="EMBL" id="QOIP01000009">
    <property type="protein sequence ID" value="RLU18223.1"/>
    <property type="molecule type" value="Genomic_DNA"/>
</dbReference>
<dbReference type="EMBL" id="KK107119">
    <property type="protein sequence ID" value="EZA58617.1"/>
    <property type="molecule type" value="Genomic_DNA"/>
</dbReference>
<feature type="region of interest" description="Disordered" evidence="2">
    <location>
        <begin position="1"/>
        <end position="58"/>
    </location>
</feature>
<dbReference type="STRING" id="2015173.A0A026WRI6"/>
<organism evidence="3 5">
    <name type="scientific">Ooceraea biroi</name>
    <name type="common">Clonal raider ant</name>
    <name type="synonym">Cerapachys biroi</name>
    <dbReference type="NCBI Taxonomy" id="2015173"/>
    <lineage>
        <taxon>Eukaryota</taxon>
        <taxon>Metazoa</taxon>
        <taxon>Ecdysozoa</taxon>
        <taxon>Arthropoda</taxon>
        <taxon>Hexapoda</taxon>
        <taxon>Insecta</taxon>
        <taxon>Pterygota</taxon>
        <taxon>Neoptera</taxon>
        <taxon>Endopterygota</taxon>
        <taxon>Hymenoptera</taxon>
        <taxon>Apocrita</taxon>
        <taxon>Aculeata</taxon>
        <taxon>Formicoidea</taxon>
        <taxon>Formicidae</taxon>
        <taxon>Dorylinae</taxon>
        <taxon>Ooceraea</taxon>
    </lineage>
</organism>
<feature type="region of interest" description="Disordered" evidence="2">
    <location>
        <begin position="178"/>
        <end position="233"/>
    </location>
</feature>
<dbReference type="Proteomes" id="UP000279307">
    <property type="component" value="Chromosome 9"/>
</dbReference>
<feature type="compositionally biased region" description="Polar residues" evidence="2">
    <location>
        <begin position="40"/>
        <end position="53"/>
    </location>
</feature>
<evidence type="ECO:0000313" key="4">
    <source>
        <dbReference type="EMBL" id="RLU18223.1"/>
    </source>
</evidence>
<evidence type="ECO:0000256" key="1">
    <source>
        <dbReference type="SAM" id="Coils"/>
    </source>
</evidence>
<dbReference type="AlphaFoldDB" id="A0A026WRI6"/>
<evidence type="ECO:0000313" key="5">
    <source>
        <dbReference type="Proteomes" id="UP000053097"/>
    </source>
</evidence>
<gene>
    <name evidence="4" type="ORF">DMN91_008579</name>
    <name evidence="3" type="ORF">X777_14786</name>
</gene>
<reference evidence="4 6" key="2">
    <citation type="journal article" date="2018" name="Genome Res.">
        <title>The genomic architecture and molecular evolution of ant odorant receptors.</title>
        <authorList>
            <person name="McKenzie S.K."/>
            <person name="Kronauer D.J.C."/>
        </authorList>
    </citation>
    <scope>NUCLEOTIDE SEQUENCE [LARGE SCALE GENOMIC DNA]</scope>
    <source>
        <strain evidence="4">Clonal line C1</strain>
    </source>
</reference>
<name>A0A026WRI6_OOCBI</name>
<accession>A0A026WRI6</accession>
<reference evidence="4" key="3">
    <citation type="submission" date="2018-07" db="EMBL/GenBank/DDBJ databases">
        <authorList>
            <person name="Mckenzie S.K."/>
            <person name="Kronauer D.J.C."/>
        </authorList>
    </citation>
    <scope>NUCLEOTIDE SEQUENCE</scope>
    <source>
        <strain evidence="4">Clonal line C1</strain>
    </source>
</reference>
<sequence length="770" mass="85114">MRIDSPAKMEKRLSDPSKSPRQNLSSPLSRKSKRRSSRKTNLLDSVSNTWTNDPRNDLAAGVGCPSRMLWQSTGVSQNVPGNGQRLFAAMSDPSVCGYSPMPLAYTMQPVSLPAMCRMYQPVPIPNVRSVPSRGRHRCNEHSVNVCPSANNNVANGCGNLQENRRLESTVHIAYQNGDYASLPPTANRDNGINGDELNSEHRRYSDPGLGPAENVPHLDSDDSDSADSGSSITTIGRSNKLVLSLVEQITELKKCNNQLFKELNEVKLNLEDIKVKAAQCKHSTPMDYQPGMLSDLIREIREANKNREEELAMKVKSLLEEKNNQQNQLSKLIKEKEESDQRITKLEEEVMALKMGATNEGREIAAFEEETLALRRELQEARASRNLAENHAAKCVNFAVSRSVTPVTFDTPCITSTPVRTALADTRSLPPVLPSAMSSHISSASSFSALRSRSAEVAALFVAEPTDHCRNHGLASCEDSPSTKNESDCSEVTPAPRQTAVVNMNDHVVNAVEIGPKNKIENQNSELFTYSATTKNFLEVFMSELADCLTSTDQRKACDINTARNDDKEKSSVTKERTQTNLSTTVVAAAEEQAGDQLPENCTEIKMTLSKKKIETKISVSPDVIIEERKDVSNKPRPSDKMIERSVDHTSWQRLYDFQRGSCKRSRRKKCELKRWLSETDKSSKSQYQDAKIPVDTTSSDYSSSTSRDTVNEQESCPNDNHTGRAITEVPEVAVVGGSSIMPKDLCSTGPLTSRTKTAPSRATYTTAYI</sequence>
<protein>
    <submittedName>
        <fullName evidence="3">Uncharacterized protein</fullName>
    </submittedName>
</protein>
<dbReference type="OMA" id="REANKNC"/>
<keyword evidence="5" id="KW-1185">Reference proteome</keyword>
<feature type="region of interest" description="Disordered" evidence="2">
    <location>
        <begin position="472"/>
        <end position="491"/>
    </location>
</feature>
<feature type="compositionally biased region" description="Polar residues" evidence="2">
    <location>
        <begin position="16"/>
        <end position="28"/>
    </location>
</feature>
<feature type="coiled-coil region" evidence="1">
    <location>
        <begin position="256"/>
        <end position="384"/>
    </location>
</feature>
<evidence type="ECO:0000256" key="2">
    <source>
        <dbReference type="SAM" id="MobiDB-lite"/>
    </source>
</evidence>
<dbReference type="Proteomes" id="UP000053097">
    <property type="component" value="Unassembled WGS sequence"/>
</dbReference>
<evidence type="ECO:0000313" key="3">
    <source>
        <dbReference type="EMBL" id="EZA58617.1"/>
    </source>
</evidence>
<feature type="compositionally biased region" description="Low complexity" evidence="2">
    <location>
        <begin position="696"/>
        <end position="709"/>
    </location>
</feature>
<evidence type="ECO:0000313" key="6">
    <source>
        <dbReference type="Proteomes" id="UP000279307"/>
    </source>
</evidence>
<feature type="region of interest" description="Disordered" evidence="2">
    <location>
        <begin position="747"/>
        <end position="770"/>
    </location>
</feature>
<feature type="region of interest" description="Disordered" evidence="2">
    <location>
        <begin position="683"/>
        <end position="728"/>
    </location>
</feature>
<keyword evidence="1" id="KW-0175">Coiled coil</keyword>